<evidence type="ECO:0000313" key="8">
    <source>
        <dbReference type="Proteomes" id="UP000076881"/>
    </source>
</evidence>
<evidence type="ECO:0000256" key="4">
    <source>
        <dbReference type="ARBA" id="ARBA00022989"/>
    </source>
</evidence>
<dbReference type="STRING" id="1081108.A0A168K6E1"/>
<dbReference type="PANTHER" id="PTHR12483">
    <property type="entry name" value="SOLUTE CARRIER FAMILY 31 COPPER TRANSPORTERS"/>
    <property type="match status" value="1"/>
</dbReference>
<feature type="transmembrane region" description="Helical" evidence="6">
    <location>
        <begin position="79"/>
        <end position="96"/>
    </location>
</feature>
<dbReference type="PANTHER" id="PTHR12483:SF73">
    <property type="entry name" value="COPPER TRANSPORT PROTEIN CTR3"/>
    <property type="match status" value="1"/>
</dbReference>
<dbReference type="Pfam" id="PF04145">
    <property type="entry name" value="Ctr"/>
    <property type="match status" value="1"/>
</dbReference>
<keyword evidence="6" id="KW-0187">Copper transport</keyword>
<evidence type="ECO:0000256" key="5">
    <source>
        <dbReference type="ARBA" id="ARBA00023136"/>
    </source>
</evidence>
<name>A0A168K6E1_CORDF</name>
<comment type="similarity">
    <text evidence="2 6">Belongs to the copper transporter (Ctr) (TC 1.A.56) family. SLC31A subfamily.</text>
</comment>
<keyword evidence="8" id="KW-1185">Reference proteome</keyword>
<sequence>MDMSMASPSTAMSMSTTATAAAAGQTMGGMDHGGMDMGGGMGMGGSGGRQCKIDMLFNVNTIGSCFFTDKFYIETNGQFAGACILALVLVVALEALRRATREFDRFITSQHVARYRASSSGAAAAAAARKDSSEGVVAPCAPIPPFRPSLLQQAIRASLHMLQFGTAYIVMLFAMYYNGYILLCIVLGAFIGFMAFNWEPIAVSDEPNGTKESTVCCG</sequence>
<dbReference type="InterPro" id="IPR007274">
    <property type="entry name" value="Cop_transporter"/>
</dbReference>
<reference evidence="7 8" key="1">
    <citation type="journal article" date="2016" name="Genome Biol. Evol.">
        <title>Divergent and convergent evolution of fungal pathogenicity.</title>
        <authorList>
            <person name="Shang Y."/>
            <person name="Xiao G."/>
            <person name="Zheng P."/>
            <person name="Cen K."/>
            <person name="Zhan S."/>
            <person name="Wang C."/>
        </authorList>
    </citation>
    <scope>NUCLEOTIDE SEQUENCE [LARGE SCALE GENOMIC DNA]</scope>
    <source>
        <strain evidence="7 8">RCEF 1005</strain>
    </source>
</reference>
<dbReference type="Proteomes" id="UP000076881">
    <property type="component" value="Unassembled WGS sequence"/>
</dbReference>
<organism evidence="7 8">
    <name type="scientific">Akanthomyces lecanii RCEF 1005</name>
    <dbReference type="NCBI Taxonomy" id="1081108"/>
    <lineage>
        <taxon>Eukaryota</taxon>
        <taxon>Fungi</taxon>
        <taxon>Dikarya</taxon>
        <taxon>Ascomycota</taxon>
        <taxon>Pezizomycotina</taxon>
        <taxon>Sordariomycetes</taxon>
        <taxon>Hypocreomycetidae</taxon>
        <taxon>Hypocreales</taxon>
        <taxon>Cordycipitaceae</taxon>
        <taxon>Akanthomyces</taxon>
        <taxon>Cordyceps confragosa</taxon>
    </lineage>
</organism>
<comment type="subcellular location">
    <subcellularLocation>
        <location evidence="1 6">Membrane</location>
        <topology evidence="1 6">Multi-pass membrane protein</topology>
    </subcellularLocation>
</comment>
<keyword evidence="6" id="KW-0813">Transport</keyword>
<keyword evidence="4 6" id="KW-1133">Transmembrane helix</keyword>
<proteinExistence type="inferred from homology"/>
<dbReference type="OrthoDB" id="161814at2759"/>
<keyword evidence="3 6" id="KW-0812">Transmembrane</keyword>
<protein>
    <recommendedName>
        <fullName evidence="6">Copper transport protein</fullName>
    </recommendedName>
</protein>
<accession>A0A168K6E1</accession>
<keyword evidence="5 6" id="KW-0472">Membrane</keyword>
<evidence type="ECO:0000256" key="3">
    <source>
        <dbReference type="ARBA" id="ARBA00022692"/>
    </source>
</evidence>
<evidence type="ECO:0000256" key="6">
    <source>
        <dbReference type="RuleBase" id="RU367022"/>
    </source>
</evidence>
<keyword evidence="6" id="KW-0186">Copper</keyword>
<dbReference type="EMBL" id="AZHF01000001">
    <property type="protein sequence ID" value="OAA81283.1"/>
    <property type="molecule type" value="Genomic_DNA"/>
</dbReference>
<comment type="caution">
    <text evidence="7">The sequence shown here is derived from an EMBL/GenBank/DDBJ whole genome shotgun (WGS) entry which is preliminary data.</text>
</comment>
<evidence type="ECO:0000256" key="1">
    <source>
        <dbReference type="ARBA" id="ARBA00004141"/>
    </source>
</evidence>
<dbReference type="GO" id="GO:0016020">
    <property type="term" value="C:membrane"/>
    <property type="evidence" value="ECO:0007669"/>
    <property type="project" value="UniProtKB-SubCell"/>
</dbReference>
<dbReference type="AlphaFoldDB" id="A0A168K6E1"/>
<dbReference type="GO" id="GO:0005375">
    <property type="term" value="F:copper ion transmembrane transporter activity"/>
    <property type="evidence" value="ECO:0007669"/>
    <property type="project" value="UniProtKB-UniRule"/>
</dbReference>
<keyword evidence="6" id="KW-0406">Ion transport</keyword>
<gene>
    <name evidence="7" type="ORF">LEL_00828</name>
</gene>
<feature type="transmembrane region" description="Helical" evidence="6">
    <location>
        <begin position="180"/>
        <end position="198"/>
    </location>
</feature>
<evidence type="ECO:0000256" key="2">
    <source>
        <dbReference type="ARBA" id="ARBA00006921"/>
    </source>
</evidence>
<evidence type="ECO:0000313" key="7">
    <source>
        <dbReference type="EMBL" id="OAA81283.1"/>
    </source>
</evidence>